<name>A0ABV7YXR8_9BACT</name>
<keyword evidence="2" id="KW-1185">Reference proteome</keyword>
<proteinExistence type="predicted"/>
<organism evidence="1 2">
    <name type="scientific">Lacihabitans lacunae</name>
    <dbReference type="NCBI Taxonomy" id="1028214"/>
    <lineage>
        <taxon>Bacteria</taxon>
        <taxon>Pseudomonadati</taxon>
        <taxon>Bacteroidota</taxon>
        <taxon>Cytophagia</taxon>
        <taxon>Cytophagales</taxon>
        <taxon>Leadbetterellaceae</taxon>
        <taxon>Lacihabitans</taxon>
    </lineage>
</organism>
<protein>
    <submittedName>
        <fullName evidence="1">Uncharacterized protein</fullName>
    </submittedName>
</protein>
<sequence length="99" mass="11201">MNPLIEIANQIFQIEKKLTKDGVSDQYARYIQKIKQSLSELKISFHDPEGEKYSDTRTDIEANIVGDGKTDFVITQAIKPIVFEDDKVVQMGVVIVEGK</sequence>
<evidence type="ECO:0000313" key="2">
    <source>
        <dbReference type="Proteomes" id="UP001595616"/>
    </source>
</evidence>
<evidence type="ECO:0000313" key="1">
    <source>
        <dbReference type="EMBL" id="MFC3811711.1"/>
    </source>
</evidence>
<dbReference type="EMBL" id="JBHRYQ010000001">
    <property type="protein sequence ID" value="MFC3811711.1"/>
    <property type="molecule type" value="Genomic_DNA"/>
</dbReference>
<dbReference type="Proteomes" id="UP001595616">
    <property type="component" value="Unassembled WGS sequence"/>
</dbReference>
<accession>A0ABV7YXR8</accession>
<reference evidence="2" key="1">
    <citation type="journal article" date="2019" name="Int. J. Syst. Evol. Microbiol.">
        <title>The Global Catalogue of Microorganisms (GCM) 10K type strain sequencing project: providing services to taxonomists for standard genome sequencing and annotation.</title>
        <authorList>
            <consortium name="The Broad Institute Genomics Platform"/>
            <consortium name="The Broad Institute Genome Sequencing Center for Infectious Disease"/>
            <person name="Wu L."/>
            <person name="Ma J."/>
        </authorList>
    </citation>
    <scope>NUCLEOTIDE SEQUENCE [LARGE SCALE GENOMIC DNA]</scope>
    <source>
        <strain evidence="2">CECT 7956</strain>
    </source>
</reference>
<dbReference type="RefSeq" id="WP_379838550.1">
    <property type="nucleotide sequence ID" value="NZ_JBHRYQ010000001.1"/>
</dbReference>
<comment type="caution">
    <text evidence="1">The sequence shown here is derived from an EMBL/GenBank/DDBJ whole genome shotgun (WGS) entry which is preliminary data.</text>
</comment>
<gene>
    <name evidence="1" type="ORF">ACFOOI_13695</name>
</gene>